<organism evidence="1 2">
    <name type="scientific">Melia azedarach</name>
    <name type="common">Chinaberry tree</name>
    <dbReference type="NCBI Taxonomy" id="155640"/>
    <lineage>
        <taxon>Eukaryota</taxon>
        <taxon>Viridiplantae</taxon>
        <taxon>Streptophyta</taxon>
        <taxon>Embryophyta</taxon>
        <taxon>Tracheophyta</taxon>
        <taxon>Spermatophyta</taxon>
        <taxon>Magnoliopsida</taxon>
        <taxon>eudicotyledons</taxon>
        <taxon>Gunneridae</taxon>
        <taxon>Pentapetalae</taxon>
        <taxon>rosids</taxon>
        <taxon>malvids</taxon>
        <taxon>Sapindales</taxon>
        <taxon>Meliaceae</taxon>
        <taxon>Melia</taxon>
    </lineage>
</organism>
<dbReference type="EMBL" id="CM051407">
    <property type="protein sequence ID" value="KAJ4700717.1"/>
    <property type="molecule type" value="Genomic_DNA"/>
</dbReference>
<dbReference type="Proteomes" id="UP001164539">
    <property type="component" value="Chromosome 14"/>
</dbReference>
<evidence type="ECO:0000313" key="2">
    <source>
        <dbReference type="Proteomes" id="UP001164539"/>
    </source>
</evidence>
<proteinExistence type="predicted"/>
<name>A0ACC1WP20_MELAZ</name>
<reference evidence="1 2" key="1">
    <citation type="journal article" date="2023" name="Science">
        <title>Complex scaffold remodeling in plant triterpene biosynthesis.</title>
        <authorList>
            <person name="De La Pena R."/>
            <person name="Hodgson H."/>
            <person name="Liu J.C."/>
            <person name="Stephenson M.J."/>
            <person name="Martin A.C."/>
            <person name="Owen C."/>
            <person name="Harkess A."/>
            <person name="Leebens-Mack J."/>
            <person name="Jimenez L.E."/>
            <person name="Osbourn A."/>
            <person name="Sattely E.S."/>
        </authorList>
    </citation>
    <scope>NUCLEOTIDE SEQUENCE [LARGE SCALE GENOMIC DNA]</scope>
    <source>
        <strain evidence="2">cv. JPN11</strain>
        <tissue evidence="1">Leaf</tissue>
    </source>
</reference>
<gene>
    <name evidence="1" type="ORF">OWV82_024051</name>
</gene>
<sequence>MLRLFLCLFAELLLMVAVVDGGSHGGDGSGNVTYDGRSLIVDGDRKILFSGSIHYPRSTPEMWPSLIAKAKEGGLDVIQTLVFWNLHEPQPGQFDFSGRRDLVRFIKEVQAQGLYVCLRIGPFIEGEWNYGGLPFWLHDVPGIVFRSDNEPFKFHMKRYATMMVNMMKSERLYASQGGPIILSQIENEYGMVEPAFGEQGPPYVRWVARLAVELQTGVPWVMCKQDDAPDPVINACNGRQCGETFVGPNSPNKPAIWTENWTSFYQVYGEEPRIRSAEDIAYHVALFIAKMKGSYVNYYMYHGGTNFGRTASAYVLTGYYDQAPLDEYGLLRQPKWGHLKELHAAIKLCLKPLLSGSQLTINFSELQQAFVFQESSECVAFLVNKDKRKNATIHFQNSSYELPPLSISILPDCKTVVFNTAKVSTQFSTRSMEQTQKLDSVEKWEEYKEDIPNFDETSLRANMLLEQMNTTKDVSDYLWYNFRFQHDPSNSHPMLKVTSLAHVLLAFVNGEFVGSVHGSHSDKNFSMEKEISLINGTNYVSLLSVMVGMPDSGAYLERRVAGLRSVRIEGEREIKDFSNHSWGYQVGLLGEKLQIYTDLGSRIVPWSRYGSSTHQPLTWYKAEFDAPAGNDPVVLNLNSMEKGEAWVNGQSIGRYWVSFLTHNGSPSQTWYNIPRSFLKPTDNLLVLLEEENGYPPGISIDTVSITKICGHVADSHSPPVATWRSRNRQQSLRLKNHKKVLHGRRPKVLLRCPPGRNISKILFASYGNPNGSCESYEHGSCHSSYSKAIVEKACLGKRKCTIPVWSKKFNGDPCPGIPKALLVDAQCST</sequence>
<evidence type="ECO:0000313" key="1">
    <source>
        <dbReference type="EMBL" id="KAJ4700717.1"/>
    </source>
</evidence>
<accession>A0ACC1WP20</accession>
<keyword evidence="2" id="KW-1185">Reference proteome</keyword>
<comment type="caution">
    <text evidence="1">The sequence shown here is derived from an EMBL/GenBank/DDBJ whole genome shotgun (WGS) entry which is preliminary data.</text>
</comment>
<protein>
    <submittedName>
        <fullName evidence="1">Beta-galactosidase</fullName>
    </submittedName>
</protein>